<evidence type="ECO:0000256" key="8">
    <source>
        <dbReference type="SAM" id="Phobius"/>
    </source>
</evidence>
<feature type="transmembrane region" description="Helical" evidence="8">
    <location>
        <begin position="115"/>
        <end position="136"/>
    </location>
</feature>
<accession>A0A7I7RXC6</accession>
<keyword evidence="7 8" id="KW-0472">Membrane</keyword>
<dbReference type="AlphaFoldDB" id="A0A7I7RXC6"/>
<keyword evidence="4" id="KW-1003">Cell membrane</keyword>
<evidence type="ECO:0000313" key="10">
    <source>
        <dbReference type="EMBL" id="BBY48841.1"/>
    </source>
</evidence>
<name>A0A7I7RXC6_9MYCO</name>
<comment type="subcellular location">
    <subcellularLocation>
        <location evidence="1">Cell membrane</location>
        <topology evidence="1">Multi-pass membrane protein</topology>
    </subcellularLocation>
</comment>
<keyword evidence="5 8" id="KW-0812">Transmembrane</keyword>
<dbReference type="PROSITE" id="PS50850">
    <property type="entry name" value="MFS"/>
    <property type="match status" value="1"/>
</dbReference>
<evidence type="ECO:0000256" key="5">
    <source>
        <dbReference type="ARBA" id="ARBA00022692"/>
    </source>
</evidence>
<evidence type="ECO:0000259" key="9">
    <source>
        <dbReference type="PROSITE" id="PS50850"/>
    </source>
</evidence>
<feature type="transmembrane region" description="Helical" evidence="8">
    <location>
        <begin position="90"/>
        <end position="109"/>
    </location>
</feature>
<dbReference type="InterPro" id="IPR020846">
    <property type="entry name" value="MFS_dom"/>
</dbReference>
<dbReference type="RefSeq" id="WP_163918566.1">
    <property type="nucleotide sequence ID" value="NZ_AP022593.1"/>
</dbReference>
<dbReference type="InterPro" id="IPR036259">
    <property type="entry name" value="MFS_trans_sf"/>
</dbReference>
<feature type="transmembrane region" description="Helical" evidence="8">
    <location>
        <begin position="382"/>
        <end position="403"/>
    </location>
</feature>
<dbReference type="KEGG" id="marz:MARA_23090"/>
<evidence type="ECO:0000256" key="3">
    <source>
        <dbReference type="ARBA" id="ARBA00022448"/>
    </source>
</evidence>
<keyword evidence="6 8" id="KW-1133">Transmembrane helix</keyword>
<comment type="similarity">
    <text evidence="2">Belongs to the major facilitator superfamily.</text>
</comment>
<evidence type="ECO:0000256" key="4">
    <source>
        <dbReference type="ARBA" id="ARBA00022475"/>
    </source>
</evidence>
<dbReference type="Pfam" id="PF07690">
    <property type="entry name" value="MFS_1"/>
    <property type="match status" value="1"/>
</dbReference>
<evidence type="ECO:0000256" key="6">
    <source>
        <dbReference type="ARBA" id="ARBA00022989"/>
    </source>
</evidence>
<dbReference type="InterPro" id="IPR011701">
    <property type="entry name" value="MFS"/>
</dbReference>
<keyword evidence="3" id="KW-0813">Transport</keyword>
<sequence>MSIDQSHAAPWTGHARGTAAYRRLLAALFCAGVATFAQLYSPQAVLPLISADLGVGAASAALTISASTVGLAIGVIPWSMLADRIGRVQAISLSVTIATSVGLLVPFAPTYDVLLLGRFVEGLMVGGVPAIAVAYLTEEVEPTHAARAAGTFVAGTTIGGLLGRLVASPVAEAVGWRIGVFTVAAVCGMAALAFVKLAPRPRGFTPSRHRGANPEGSVAHRLAANLRSPRQLTLFAQAFLLMGGFVALYNFLGFRLTGAPFDLAPSVVSLVFLAYLAGTWASSRAGAETTRFGRKPVLLAAIVVMAVGVAITLSDNVIAVLAGLVIATAGFFGAHSVASGWTGQSAPAGKAQASSLYNLFYYGGSSAVGWFGGVAFDAHGWTAVAVTILSLTAVAAVLAALFLRNDRRSARGQRILTTTLPRAERSSSEAIASPARSSG</sequence>
<feature type="transmembrane region" description="Helical" evidence="8">
    <location>
        <begin position="173"/>
        <end position="195"/>
    </location>
</feature>
<dbReference type="GO" id="GO:0022857">
    <property type="term" value="F:transmembrane transporter activity"/>
    <property type="evidence" value="ECO:0007669"/>
    <property type="project" value="InterPro"/>
</dbReference>
<dbReference type="CDD" id="cd17324">
    <property type="entry name" value="MFS_NepI_like"/>
    <property type="match status" value="1"/>
</dbReference>
<dbReference type="SUPFAM" id="SSF103473">
    <property type="entry name" value="MFS general substrate transporter"/>
    <property type="match status" value="1"/>
</dbReference>
<feature type="transmembrane region" description="Helical" evidence="8">
    <location>
        <begin position="359"/>
        <end position="376"/>
    </location>
</feature>
<gene>
    <name evidence="10" type="ORF">MARA_23090</name>
</gene>
<evidence type="ECO:0000256" key="7">
    <source>
        <dbReference type="ARBA" id="ARBA00023136"/>
    </source>
</evidence>
<proteinExistence type="inferred from homology"/>
<feature type="transmembrane region" description="Helical" evidence="8">
    <location>
        <begin position="53"/>
        <end position="78"/>
    </location>
</feature>
<feature type="transmembrane region" description="Helical" evidence="8">
    <location>
        <begin position="148"/>
        <end position="167"/>
    </location>
</feature>
<protein>
    <submittedName>
        <fullName evidence="10">MFS transporter</fullName>
    </submittedName>
</protein>
<dbReference type="PANTHER" id="PTHR43271">
    <property type="entry name" value="BLL2771 PROTEIN"/>
    <property type="match status" value="1"/>
</dbReference>
<feature type="domain" description="Major facilitator superfamily (MFS) profile" evidence="9">
    <location>
        <begin position="24"/>
        <end position="408"/>
    </location>
</feature>
<reference evidence="10 11" key="1">
    <citation type="journal article" date="2019" name="Emerg. Microbes Infect.">
        <title>Comprehensive subspecies identification of 175 nontuberculous mycobacteria species based on 7547 genomic profiles.</title>
        <authorList>
            <person name="Matsumoto Y."/>
            <person name="Kinjo T."/>
            <person name="Motooka D."/>
            <person name="Nabeya D."/>
            <person name="Jung N."/>
            <person name="Uechi K."/>
            <person name="Horii T."/>
            <person name="Iida T."/>
            <person name="Fujita J."/>
            <person name="Nakamura S."/>
        </authorList>
    </citation>
    <scope>NUCLEOTIDE SEQUENCE [LARGE SCALE GENOMIC DNA]</scope>
    <source>
        <strain evidence="10 11">JCM 18538</strain>
    </source>
</reference>
<evidence type="ECO:0000313" key="11">
    <source>
        <dbReference type="Proteomes" id="UP000467428"/>
    </source>
</evidence>
<keyword evidence="11" id="KW-1185">Reference proteome</keyword>
<dbReference type="Proteomes" id="UP000467428">
    <property type="component" value="Chromosome"/>
</dbReference>
<feature type="transmembrane region" description="Helical" evidence="8">
    <location>
        <begin position="293"/>
        <end position="311"/>
    </location>
</feature>
<organism evidence="10 11">
    <name type="scientific">Mycolicibacterium arabiense</name>
    <dbReference type="NCBI Taxonomy" id="1286181"/>
    <lineage>
        <taxon>Bacteria</taxon>
        <taxon>Bacillati</taxon>
        <taxon>Actinomycetota</taxon>
        <taxon>Actinomycetes</taxon>
        <taxon>Mycobacteriales</taxon>
        <taxon>Mycobacteriaceae</taxon>
        <taxon>Mycolicibacterium</taxon>
    </lineage>
</organism>
<feature type="transmembrane region" description="Helical" evidence="8">
    <location>
        <begin position="263"/>
        <end position="281"/>
    </location>
</feature>
<feature type="transmembrane region" description="Helical" evidence="8">
    <location>
        <begin position="317"/>
        <end position="338"/>
    </location>
</feature>
<feature type="transmembrane region" description="Helical" evidence="8">
    <location>
        <begin position="24"/>
        <end position="41"/>
    </location>
</feature>
<feature type="transmembrane region" description="Helical" evidence="8">
    <location>
        <begin position="232"/>
        <end position="251"/>
    </location>
</feature>
<geneLocation type="plasmid" evidence="11">
    <name>pjcm18538 dna</name>
</geneLocation>
<evidence type="ECO:0000256" key="1">
    <source>
        <dbReference type="ARBA" id="ARBA00004651"/>
    </source>
</evidence>
<dbReference type="EMBL" id="AP022593">
    <property type="protein sequence ID" value="BBY48841.1"/>
    <property type="molecule type" value="Genomic_DNA"/>
</dbReference>
<evidence type="ECO:0000256" key="2">
    <source>
        <dbReference type="ARBA" id="ARBA00008335"/>
    </source>
</evidence>
<dbReference type="Gene3D" id="1.20.1250.20">
    <property type="entry name" value="MFS general substrate transporter like domains"/>
    <property type="match status" value="1"/>
</dbReference>
<dbReference type="PANTHER" id="PTHR43271:SF1">
    <property type="entry name" value="INNER MEMBRANE TRANSPORT PROTEIN YNFM"/>
    <property type="match status" value="1"/>
</dbReference>
<dbReference type="GO" id="GO:0005886">
    <property type="term" value="C:plasma membrane"/>
    <property type="evidence" value="ECO:0007669"/>
    <property type="project" value="UniProtKB-SubCell"/>
</dbReference>